<dbReference type="Gene3D" id="1.20.1050.10">
    <property type="match status" value="1"/>
</dbReference>
<protein>
    <submittedName>
        <fullName evidence="1">Uncharacterized protein</fullName>
    </submittedName>
</protein>
<evidence type="ECO:0000313" key="1">
    <source>
        <dbReference type="EMBL" id="KAH7520878.1"/>
    </source>
</evidence>
<dbReference type="EMBL" id="JAEACU010000008">
    <property type="protein sequence ID" value="KAH7520878.1"/>
    <property type="molecule type" value="Genomic_DNA"/>
</dbReference>
<accession>A0A978V0W2</accession>
<gene>
    <name evidence="1" type="ORF">FEM48_Zijuj08G0192400</name>
</gene>
<proteinExistence type="predicted"/>
<sequence length="97" mass="11186">MIEYGGSWLYEKQQIEESSDLQVCRKVEQLQETYELGEFDKLLDTSKSQSKASTEKFYLLRNQFPLLSRLDEAYSQLPAFHDAMPEKQPDAPSSSTS</sequence>
<comment type="caution">
    <text evidence="1">The sequence shown here is derived from an EMBL/GenBank/DDBJ whole genome shotgun (WGS) entry which is preliminary data.</text>
</comment>
<name>A0A978V0W2_ZIZJJ</name>
<dbReference type="Proteomes" id="UP000813462">
    <property type="component" value="Unassembled WGS sequence"/>
</dbReference>
<dbReference type="AlphaFoldDB" id="A0A978V0W2"/>
<organism evidence="1 2">
    <name type="scientific">Ziziphus jujuba var. spinosa</name>
    <dbReference type="NCBI Taxonomy" id="714518"/>
    <lineage>
        <taxon>Eukaryota</taxon>
        <taxon>Viridiplantae</taxon>
        <taxon>Streptophyta</taxon>
        <taxon>Embryophyta</taxon>
        <taxon>Tracheophyta</taxon>
        <taxon>Spermatophyta</taxon>
        <taxon>Magnoliopsida</taxon>
        <taxon>eudicotyledons</taxon>
        <taxon>Gunneridae</taxon>
        <taxon>Pentapetalae</taxon>
        <taxon>rosids</taxon>
        <taxon>fabids</taxon>
        <taxon>Rosales</taxon>
        <taxon>Rhamnaceae</taxon>
        <taxon>Paliureae</taxon>
        <taxon>Ziziphus</taxon>
    </lineage>
</organism>
<reference evidence="1" key="1">
    <citation type="journal article" date="2021" name="Front. Plant Sci.">
        <title>Chromosome-Scale Genome Assembly for Chinese Sour Jujube and Insights Into Its Genome Evolution and Domestication Signature.</title>
        <authorList>
            <person name="Shen L.-Y."/>
            <person name="Luo H."/>
            <person name="Wang X.-L."/>
            <person name="Wang X.-M."/>
            <person name="Qiu X.-J."/>
            <person name="Liu H."/>
            <person name="Zhou S.-S."/>
            <person name="Jia K.-H."/>
            <person name="Nie S."/>
            <person name="Bao Y.-T."/>
            <person name="Zhang R.-G."/>
            <person name="Yun Q.-Z."/>
            <person name="Chai Y.-H."/>
            <person name="Lu J.-Y."/>
            <person name="Li Y."/>
            <person name="Zhao S.-W."/>
            <person name="Mao J.-F."/>
            <person name="Jia S.-G."/>
            <person name="Mao Y.-M."/>
        </authorList>
    </citation>
    <scope>NUCLEOTIDE SEQUENCE</scope>
    <source>
        <strain evidence="1">AT0</strain>
        <tissue evidence="1">Leaf</tissue>
    </source>
</reference>
<evidence type="ECO:0000313" key="2">
    <source>
        <dbReference type="Proteomes" id="UP000813462"/>
    </source>
</evidence>